<protein>
    <submittedName>
        <fullName evidence="1">Type II toxin-antitoxin system HicA family toxin</fullName>
    </submittedName>
</protein>
<proteinExistence type="predicted"/>
<dbReference type="InterPro" id="IPR012933">
    <property type="entry name" value="HicA_mRNA_interferase"/>
</dbReference>
<dbReference type="Pfam" id="PF07927">
    <property type="entry name" value="HicA_toxin"/>
    <property type="match status" value="1"/>
</dbReference>
<evidence type="ECO:0000313" key="1">
    <source>
        <dbReference type="EMBL" id="GFH63371.1"/>
    </source>
</evidence>
<name>A0A6L2R733_9BACT</name>
<dbReference type="GO" id="GO:0003729">
    <property type="term" value="F:mRNA binding"/>
    <property type="evidence" value="ECO:0007669"/>
    <property type="project" value="InterPro"/>
</dbReference>
<accession>A0A6L2R733</accession>
<comment type="caution">
    <text evidence="1">The sequence shown here is derived from an EMBL/GenBank/DDBJ whole genome shotgun (WGS) entry which is preliminary data.</text>
</comment>
<dbReference type="EMBL" id="BLLL01000013">
    <property type="protein sequence ID" value="GFH63371.1"/>
    <property type="molecule type" value="Genomic_DNA"/>
</dbReference>
<gene>
    <name evidence="1" type="ORF">ZNDK_1142</name>
</gene>
<dbReference type="AlphaFoldDB" id="A0A6L2R733"/>
<organism evidence="1 2">
    <name type="scientific">Candidatus Desulfovibrio kirbyi</name>
    <dbReference type="NCBI Taxonomy" id="2696086"/>
    <lineage>
        <taxon>Bacteria</taxon>
        <taxon>Pseudomonadati</taxon>
        <taxon>Thermodesulfobacteriota</taxon>
        <taxon>Desulfovibrionia</taxon>
        <taxon>Desulfovibrionales</taxon>
        <taxon>Desulfovibrionaceae</taxon>
        <taxon>Desulfovibrio</taxon>
    </lineage>
</organism>
<reference evidence="1 2" key="1">
    <citation type="journal article" date="2020" name="ISME J.">
        <title>Parallel Reductive Genome Evolution in Desulfovibrio Ectosymbionts Independently Acquired by Trichonympha Protists in the Termite Gut.</title>
        <authorList>
            <person name="Takeuchi M."/>
            <person name="Kuwahara H."/>
            <person name="Murakami T."/>
            <person name="Takahashi K."/>
            <person name="Kajitani R."/>
            <person name="Toyoda A."/>
            <person name="Itoh T."/>
            <person name="Ohkuma M."/>
            <person name="Hongoh Y."/>
        </authorList>
    </citation>
    <scope>NUCLEOTIDE SEQUENCE [LARGE SCALE GENOMIC DNA]</scope>
    <source>
        <strain evidence="1">ZnDsv-02</strain>
    </source>
</reference>
<sequence length="84" mass="9349">MNNAHRKTLAAIFANPISPSVAWKDIESLFEACGGVIKEGRGSRVWFIMGEDVATFHRPHPRPVTDRGAIKSVRQFFEKIGVTP</sequence>
<evidence type="ECO:0000313" key="2">
    <source>
        <dbReference type="Proteomes" id="UP000505077"/>
    </source>
</evidence>
<dbReference type="Proteomes" id="UP000505077">
    <property type="component" value="Unassembled WGS sequence"/>
</dbReference>